<keyword evidence="3" id="KW-0479">Metal-binding</keyword>
<dbReference type="InterPro" id="IPR036649">
    <property type="entry name" value="Pyrophosphatase_sf"/>
</dbReference>
<evidence type="ECO:0000313" key="7">
    <source>
        <dbReference type="Proteomes" id="UP001558534"/>
    </source>
</evidence>
<evidence type="ECO:0000313" key="6">
    <source>
        <dbReference type="EMBL" id="MEX3745577.1"/>
    </source>
</evidence>
<accession>A0ABV3VXD2</accession>
<keyword evidence="7" id="KW-1185">Reference proteome</keyword>
<evidence type="ECO:0000256" key="1">
    <source>
        <dbReference type="ARBA" id="ARBA00001946"/>
    </source>
</evidence>
<comment type="cofactor">
    <cofactor evidence="1">
        <name>Mg(2+)</name>
        <dbReference type="ChEBI" id="CHEBI:18420"/>
    </cofactor>
</comment>
<keyword evidence="4" id="KW-0378">Hydrolase</keyword>
<evidence type="ECO:0000256" key="2">
    <source>
        <dbReference type="ARBA" id="ARBA00012146"/>
    </source>
</evidence>
<dbReference type="InterPro" id="IPR008162">
    <property type="entry name" value="Pyrophosphatase"/>
</dbReference>
<name>A0ABV3VXD2_9BACI</name>
<keyword evidence="5" id="KW-0460">Magnesium</keyword>
<comment type="caution">
    <text evidence="6">The sequence shown here is derived from an EMBL/GenBank/DDBJ whole genome shotgun (WGS) entry which is preliminary data.</text>
</comment>
<evidence type="ECO:0000256" key="4">
    <source>
        <dbReference type="ARBA" id="ARBA00022801"/>
    </source>
</evidence>
<dbReference type="EMBL" id="JBFRHK010000005">
    <property type="protein sequence ID" value="MEX3745577.1"/>
    <property type="molecule type" value="Genomic_DNA"/>
</dbReference>
<sequence length="109" mass="12611">MKSIELIVTIDRPIGYVDHYNNVYPINYGYIPGLIGGDGEEQDAYIISQKKQEPLESFTGNLVAIIHRNDDIEDKWVVALPNEEFSVEEIWEQVSFMEQYFDAVIEIIK</sequence>
<reference evidence="6 7" key="1">
    <citation type="submission" date="2024-07" db="EMBL/GenBank/DDBJ databases">
        <title>Characterization of a bacterium isolated from hydrolysated instant sea cucumber by whole-genome sequencing and metabolomics.</title>
        <authorList>
            <person name="Luo X."/>
            <person name="Zhang Z."/>
            <person name="Zheng Z."/>
            <person name="Zhang W."/>
            <person name="Ming T."/>
            <person name="Jiao L."/>
            <person name="Su X."/>
            <person name="Kong F."/>
            <person name="Xu J."/>
        </authorList>
    </citation>
    <scope>NUCLEOTIDE SEQUENCE [LARGE SCALE GENOMIC DNA]</scope>
    <source>
        <strain evidence="6 7">XL-2024</strain>
    </source>
</reference>
<evidence type="ECO:0000256" key="3">
    <source>
        <dbReference type="ARBA" id="ARBA00022723"/>
    </source>
</evidence>
<organism evidence="6 7">
    <name type="scientific">Lysinibacillus xylanilyticus</name>
    <dbReference type="NCBI Taxonomy" id="582475"/>
    <lineage>
        <taxon>Bacteria</taxon>
        <taxon>Bacillati</taxon>
        <taxon>Bacillota</taxon>
        <taxon>Bacilli</taxon>
        <taxon>Bacillales</taxon>
        <taxon>Bacillaceae</taxon>
        <taxon>Lysinibacillus</taxon>
    </lineage>
</organism>
<dbReference type="Proteomes" id="UP001558534">
    <property type="component" value="Unassembled WGS sequence"/>
</dbReference>
<dbReference type="EC" id="3.6.1.1" evidence="2"/>
<protein>
    <recommendedName>
        <fullName evidence="2">inorganic diphosphatase</fullName>
        <ecNumber evidence="2">3.6.1.1</ecNumber>
    </recommendedName>
</protein>
<gene>
    <name evidence="6" type="ORF">AB1300_10565</name>
</gene>
<dbReference type="SUPFAM" id="SSF50324">
    <property type="entry name" value="Inorganic pyrophosphatase"/>
    <property type="match status" value="1"/>
</dbReference>
<dbReference type="RefSeq" id="WP_368636449.1">
    <property type="nucleotide sequence ID" value="NZ_JBFRHK010000005.1"/>
</dbReference>
<proteinExistence type="predicted"/>
<evidence type="ECO:0000256" key="5">
    <source>
        <dbReference type="ARBA" id="ARBA00022842"/>
    </source>
</evidence>
<dbReference type="Pfam" id="PF00719">
    <property type="entry name" value="Pyrophosphatase"/>
    <property type="match status" value="1"/>
</dbReference>
<dbReference type="Gene3D" id="3.90.80.10">
    <property type="entry name" value="Inorganic pyrophosphatase"/>
    <property type="match status" value="1"/>
</dbReference>